<proteinExistence type="predicted"/>
<keyword evidence="1" id="KW-0732">Signal</keyword>
<dbReference type="PIRSF" id="PIRSF025560">
    <property type="entry name" value="UCP025560"/>
    <property type="match status" value="1"/>
</dbReference>
<evidence type="ECO:0000313" key="2">
    <source>
        <dbReference type="EMBL" id="AKO51980.1"/>
    </source>
</evidence>
<gene>
    <name evidence="2" type="ORF">ABA45_05705</name>
</gene>
<dbReference type="STRING" id="330734.ABA45_05705"/>
<dbReference type="KEGG" id="mpq:ABA45_05705"/>
<dbReference type="AlphaFoldDB" id="A0A0H4I2U3"/>
<evidence type="ECO:0000256" key="1">
    <source>
        <dbReference type="SAM" id="SignalP"/>
    </source>
</evidence>
<dbReference type="RefSeq" id="WP_048384681.1">
    <property type="nucleotide sequence ID" value="NZ_CP011494.1"/>
</dbReference>
<accession>A0A0H4I2U3</accession>
<dbReference type="EMBL" id="CP011494">
    <property type="protein sequence ID" value="AKO51980.1"/>
    <property type="molecule type" value="Genomic_DNA"/>
</dbReference>
<dbReference type="Pfam" id="PF07027">
    <property type="entry name" value="DUF1318"/>
    <property type="match status" value="1"/>
</dbReference>
<feature type="chain" id="PRO_5005206123" description="DUF1318 domain-containing protein" evidence="1">
    <location>
        <begin position="23"/>
        <end position="114"/>
    </location>
</feature>
<reference evidence="2 3" key="1">
    <citation type="submission" date="2015-05" db="EMBL/GenBank/DDBJ databases">
        <title>Complete genome of Marinobacter psychrophilus strain 20041T isolated from sea-ice of the Canadian Basin.</title>
        <authorList>
            <person name="Song L."/>
            <person name="Ren L."/>
            <person name="Yu Y."/>
            <person name="Wang X."/>
        </authorList>
    </citation>
    <scope>NUCLEOTIDE SEQUENCE [LARGE SCALE GENOMIC DNA]</scope>
    <source>
        <strain evidence="2 3">20041</strain>
    </source>
</reference>
<evidence type="ECO:0000313" key="3">
    <source>
        <dbReference type="Proteomes" id="UP000036406"/>
    </source>
</evidence>
<name>A0A0H4I2U3_9GAMM</name>
<dbReference type="PATRIC" id="fig|330734.3.peg.1209"/>
<protein>
    <recommendedName>
        <fullName evidence="4">DUF1318 domain-containing protein</fullName>
    </recommendedName>
</protein>
<organism evidence="2 3">
    <name type="scientific">Marinobacter psychrophilus</name>
    <dbReference type="NCBI Taxonomy" id="330734"/>
    <lineage>
        <taxon>Bacteria</taxon>
        <taxon>Pseudomonadati</taxon>
        <taxon>Pseudomonadota</taxon>
        <taxon>Gammaproteobacteria</taxon>
        <taxon>Pseudomonadales</taxon>
        <taxon>Marinobacteraceae</taxon>
        <taxon>Marinobacter</taxon>
    </lineage>
</organism>
<feature type="signal peptide" evidence="1">
    <location>
        <begin position="1"/>
        <end position="22"/>
    </location>
</feature>
<dbReference type="InterPro" id="IPR008309">
    <property type="entry name" value="YdbL"/>
</dbReference>
<sequence>MTIYQRIAALLLTMSLSIPAFAMSLDEAKNALDSAKSQGLLGETPSGYLAPVTPDTRARDIAEAINDARREAYTGIAQKNGIAVSKVEAVAGQKAVEKTPAGQYIEMDGRWVKK</sequence>
<keyword evidence="3" id="KW-1185">Reference proteome</keyword>
<dbReference type="Proteomes" id="UP000036406">
    <property type="component" value="Chromosome"/>
</dbReference>
<evidence type="ECO:0008006" key="4">
    <source>
        <dbReference type="Google" id="ProtNLM"/>
    </source>
</evidence>